<feature type="DNA-binding region" description="H-T-H motif" evidence="2">
    <location>
        <begin position="46"/>
        <end position="65"/>
    </location>
</feature>
<dbReference type="InterPro" id="IPR009057">
    <property type="entry name" value="Homeodomain-like_sf"/>
</dbReference>
<evidence type="ECO:0000256" key="1">
    <source>
        <dbReference type="ARBA" id="ARBA00023125"/>
    </source>
</evidence>
<dbReference type="AlphaFoldDB" id="A0A7G8BPE2"/>
<name>A0A7G8BPE2_9BACT</name>
<proteinExistence type="predicted"/>
<dbReference type="RefSeq" id="WP_186746568.1">
    <property type="nucleotide sequence ID" value="NZ_CP060394.1"/>
</dbReference>
<protein>
    <submittedName>
        <fullName evidence="4">TetR/AcrR family transcriptional regulator</fullName>
    </submittedName>
</protein>
<evidence type="ECO:0000313" key="5">
    <source>
        <dbReference type="Proteomes" id="UP000515312"/>
    </source>
</evidence>
<keyword evidence="1 2" id="KW-0238">DNA-binding</keyword>
<dbReference type="Proteomes" id="UP000515312">
    <property type="component" value="Chromosome"/>
</dbReference>
<dbReference type="GO" id="GO:0003677">
    <property type="term" value="F:DNA binding"/>
    <property type="evidence" value="ECO:0007669"/>
    <property type="project" value="UniProtKB-UniRule"/>
</dbReference>
<dbReference type="InterPro" id="IPR001647">
    <property type="entry name" value="HTH_TetR"/>
</dbReference>
<keyword evidence="5" id="KW-1185">Reference proteome</keyword>
<evidence type="ECO:0000256" key="2">
    <source>
        <dbReference type="PROSITE-ProRule" id="PRU00335"/>
    </source>
</evidence>
<dbReference type="KEGG" id="adin:H7849_11265"/>
<organism evidence="4 5">
    <name type="scientific">Alloacidobacterium dinghuense</name>
    <dbReference type="NCBI Taxonomy" id="2763107"/>
    <lineage>
        <taxon>Bacteria</taxon>
        <taxon>Pseudomonadati</taxon>
        <taxon>Acidobacteriota</taxon>
        <taxon>Terriglobia</taxon>
        <taxon>Terriglobales</taxon>
        <taxon>Acidobacteriaceae</taxon>
        <taxon>Alloacidobacterium</taxon>
    </lineage>
</organism>
<sequence length="214" mass="24026">MARKKEAACKRPYSLGKRLELSDQKRATVLAELRKQLEAKGFTGLTLDRLAQASGVTRQTIYNLFASKTGLLEALFDQIALEGGMERMRNVMMAANPELMLGGFVEIFSSFWSRDRILIRRVHGIAAIDPEFGAVVEARNQRRRFAAIRVIDMLDRQGRRDGADKHMDKEQRVATLHALTSFEFFDALSEGCGGVDQVARLLPRIIKNALSLES</sequence>
<evidence type="ECO:0000313" key="4">
    <source>
        <dbReference type="EMBL" id="QNI34412.1"/>
    </source>
</evidence>
<dbReference type="Pfam" id="PF00440">
    <property type="entry name" value="TetR_N"/>
    <property type="match status" value="1"/>
</dbReference>
<dbReference type="Gene3D" id="1.10.357.10">
    <property type="entry name" value="Tetracycline Repressor, domain 2"/>
    <property type="match status" value="1"/>
</dbReference>
<dbReference type="EMBL" id="CP060394">
    <property type="protein sequence ID" value="QNI34412.1"/>
    <property type="molecule type" value="Genomic_DNA"/>
</dbReference>
<evidence type="ECO:0000259" key="3">
    <source>
        <dbReference type="PROSITE" id="PS50977"/>
    </source>
</evidence>
<dbReference type="PROSITE" id="PS50977">
    <property type="entry name" value="HTH_TETR_2"/>
    <property type="match status" value="1"/>
</dbReference>
<feature type="domain" description="HTH tetR-type" evidence="3">
    <location>
        <begin position="23"/>
        <end position="83"/>
    </location>
</feature>
<accession>A0A7G8BPE2</accession>
<reference evidence="4 5" key="1">
    <citation type="submission" date="2020-08" db="EMBL/GenBank/DDBJ databases">
        <title>Edaphobacter telluris sp. nov. and Acidobacterium dinghuensis sp. nov., two acidobacteria isolated from forest soil.</title>
        <authorList>
            <person name="Fu J."/>
            <person name="Qiu L."/>
        </authorList>
    </citation>
    <scope>NUCLEOTIDE SEQUENCE [LARGE SCALE GENOMIC DNA]</scope>
    <source>
        <strain evidence="4">4Y35</strain>
    </source>
</reference>
<gene>
    <name evidence="4" type="ORF">H7849_11265</name>
</gene>
<dbReference type="SUPFAM" id="SSF46689">
    <property type="entry name" value="Homeodomain-like"/>
    <property type="match status" value="1"/>
</dbReference>